<gene>
    <name evidence="2" type="ORF">HLB29_04035</name>
</gene>
<dbReference type="EMBL" id="JABGBW010000002">
    <property type="protein sequence ID" value="MBC2575849.1"/>
    <property type="molecule type" value="Genomic_DNA"/>
</dbReference>
<dbReference type="Proteomes" id="UP000713904">
    <property type="component" value="Unassembled WGS sequence"/>
</dbReference>
<proteinExistence type="predicted"/>
<evidence type="ECO:0000313" key="2">
    <source>
        <dbReference type="EMBL" id="MBC2575849.1"/>
    </source>
</evidence>
<dbReference type="RefSeq" id="WP_185623872.1">
    <property type="nucleotide sequence ID" value="NZ_JABGBW010000002.1"/>
</dbReference>
<feature type="signal peptide" evidence="1">
    <location>
        <begin position="1"/>
        <end position="27"/>
    </location>
</feature>
<evidence type="ECO:0000313" key="3">
    <source>
        <dbReference type="Proteomes" id="UP000713904"/>
    </source>
</evidence>
<accession>A0ABR6TKC3</accession>
<comment type="caution">
    <text evidence="2">The sequence shown here is derived from an EMBL/GenBank/DDBJ whole genome shotgun (WGS) entry which is preliminary data.</text>
</comment>
<evidence type="ECO:0000256" key="1">
    <source>
        <dbReference type="SAM" id="SignalP"/>
    </source>
</evidence>
<keyword evidence="1" id="KW-0732">Signal</keyword>
<protein>
    <submittedName>
        <fullName evidence="2">Uncharacterized protein</fullName>
    </submittedName>
</protein>
<feature type="chain" id="PRO_5045675261" evidence="1">
    <location>
        <begin position="28"/>
        <end position="215"/>
    </location>
</feature>
<name>A0ABR6TKC3_9FIRM</name>
<keyword evidence="3" id="KW-1185">Reference proteome</keyword>
<sequence>MLVKIKKPVLVVLSALMIFTFTAPSFAKSSVDIEQDIYINNVQENVLIQDKEYSYKYSYNSASNDNITYITDTQTGQSDTLIHDKETGIFYLNGQKVAEIKDDLDIPTQILRAGSYWKHISNSSTYISWKKGLAAAVVAGIIAGAFGKGATVAAVLGSVGASTLGYISSSFVGGHLYWTKWYHVNLLNYHYKIDWAIKAPNGKRFGTYYIQYTLE</sequence>
<reference evidence="2 3" key="1">
    <citation type="submission" date="2020-05" db="EMBL/GenBank/DDBJ databases">
        <title>Draft genome of xy-202 and genomic insight in genome of the genus Peptostreptococcus.</title>
        <authorList>
            <person name="Zhang Z."/>
        </authorList>
    </citation>
    <scope>NUCLEOTIDE SEQUENCE [LARGE SCALE GENOMIC DNA]</scope>
    <source>
        <strain evidence="2 3">DSM 27025</strain>
    </source>
</reference>
<organism evidence="2 3">
    <name type="scientific">Peptostreptococcus canis</name>
    <dbReference type="NCBI Taxonomy" id="1159213"/>
    <lineage>
        <taxon>Bacteria</taxon>
        <taxon>Bacillati</taxon>
        <taxon>Bacillota</taxon>
        <taxon>Clostridia</taxon>
        <taxon>Peptostreptococcales</taxon>
        <taxon>Peptostreptococcaceae</taxon>
        <taxon>Peptostreptococcus</taxon>
    </lineage>
</organism>